<name>A0A383UU30_BLUHO</name>
<evidence type="ECO:0000313" key="3">
    <source>
        <dbReference type="Proteomes" id="UP000275772"/>
    </source>
</evidence>
<protein>
    <submittedName>
        <fullName evidence="2">Uncharacterized protein</fullName>
    </submittedName>
</protein>
<dbReference type="VEuPathDB" id="FungiDB:BLGHR1_14199"/>
<feature type="chain" id="PRO_5017046052" evidence="1">
    <location>
        <begin position="19"/>
        <end position="357"/>
    </location>
</feature>
<dbReference type="EMBL" id="UNSH01000051">
    <property type="protein sequence ID" value="SZF03407.1"/>
    <property type="molecule type" value="Genomic_DNA"/>
</dbReference>
<organism evidence="2 3">
    <name type="scientific">Blumeria hordei</name>
    <name type="common">Barley powdery mildew</name>
    <name type="synonym">Blumeria graminis f. sp. hordei</name>
    <dbReference type="NCBI Taxonomy" id="2867405"/>
    <lineage>
        <taxon>Eukaryota</taxon>
        <taxon>Fungi</taxon>
        <taxon>Dikarya</taxon>
        <taxon>Ascomycota</taxon>
        <taxon>Pezizomycotina</taxon>
        <taxon>Leotiomycetes</taxon>
        <taxon>Erysiphales</taxon>
        <taxon>Erysiphaceae</taxon>
        <taxon>Blumeria</taxon>
    </lineage>
</organism>
<evidence type="ECO:0000313" key="2">
    <source>
        <dbReference type="EMBL" id="SZF03407.1"/>
    </source>
</evidence>
<proteinExistence type="predicted"/>
<feature type="signal peptide" evidence="1">
    <location>
        <begin position="1"/>
        <end position="18"/>
    </location>
</feature>
<dbReference type="Gene3D" id="3.10.450.30">
    <property type="entry name" value="Microbial ribonucleases"/>
    <property type="match status" value="1"/>
</dbReference>
<gene>
    <name evidence="2" type="ORF">BLGHR1_14199</name>
</gene>
<accession>A0A383UU30</accession>
<dbReference type="Proteomes" id="UP000275772">
    <property type="component" value="Unassembled WGS sequence"/>
</dbReference>
<sequence length="357" mass="40901">MIAWTVLSILALLPLCFAKPALRKSHTELFRCNLKYISMVQAQEAVKLGCNQMEVAPPASLFPASFSGSELFGLVGVGLFTWPVFPSKNVLRENYGLNRVVFDSSCRLVGLIHIKPTGPECCLHLMEIEDLKMTHELKVYDTRWDSLQLYGYRFDDELYLKNSVEEFVKFNFQSFRRNPSIKNALSMYPNLEQFTKFEIRTRPIELGPNGIQQAAVRFNRRLIINSNKEIIGICRKSDNVWKPFAELRILNDVYKLKVISARGPERGYEGLHGMNHNGIQVSTAMLRSHLLMACKVLMERNMGTNTNDEYSMLAKMESTSDRLIFTWPLRMPENFVHDGKFIKLVLDDKCSLLGLTS</sequence>
<reference evidence="2 3" key="1">
    <citation type="submission" date="2017-11" db="EMBL/GenBank/DDBJ databases">
        <authorList>
            <person name="Kracher B."/>
        </authorList>
    </citation>
    <scope>NUCLEOTIDE SEQUENCE [LARGE SCALE GENOMIC DNA]</scope>
    <source>
        <strain evidence="2 3">RACE1</strain>
    </source>
</reference>
<dbReference type="AlphaFoldDB" id="A0A383UU30"/>
<evidence type="ECO:0000256" key="1">
    <source>
        <dbReference type="SAM" id="SignalP"/>
    </source>
</evidence>
<keyword evidence="1" id="KW-0732">Signal</keyword>